<feature type="transmembrane region" description="Helical" evidence="1">
    <location>
        <begin position="112"/>
        <end position="134"/>
    </location>
</feature>
<keyword evidence="1" id="KW-0472">Membrane</keyword>
<feature type="transmembrane region" description="Helical" evidence="1">
    <location>
        <begin position="82"/>
        <end position="100"/>
    </location>
</feature>
<keyword evidence="1" id="KW-1133">Transmembrane helix</keyword>
<sequence length="170" mass="19288">MKLPFSRILSPVLKPHLGSTRAFCQHPSFAISIPYIYFYGTLGLIINANHLRKHVGEIPTPESCTEIIDIDRNFMLIHDLKIIGTSMGLVQYACLVVGCLTENPALFLPHLIGQLLIVLIKILNLFLLLARLNVKSLSKLRHKVAPILMMTFNWCQEFCVFHQFLCVCDL</sequence>
<dbReference type="Proteomes" id="UP001153292">
    <property type="component" value="Chromosome 10"/>
</dbReference>
<proteinExistence type="predicted"/>
<accession>A0ABN8EA23</accession>
<gene>
    <name evidence="2" type="ORF">CHILSU_LOCUS969</name>
</gene>
<name>A0ABN8EA23_CHISP</name>
<evidence type="ECO:0000313" key="3">
    <source>
        <dbReference type="Proteomes" id="UP001153292"/>
    </source>
</evidence>
<organism evidence="2 3">
    <name type="scientific">Chilo suppressalis</name>
    <name type="common">Asiatic rice borer moth</name>
    <dbReference type="NCBI Taxonomy" id="168631"/>
    <lineage>
        <taxon>Eukaryota</taxon>
        <taxon>Metazoa</taxon>
        <taxon>Ecdysozoa</taxon>
        <taxon>Arthropoda</taxon>
        <taxon>Hexapoda</taxon>
        <taxon>Insecta</taxon>
        <taxon>Pterygota</taxon>
        <taxon>Neoptera</taxon>
        <taxon>Endopterygota</taxon>
        <taxon>Lepidoptera</taxon>
        <taxon>Glossata</taxon>
        <taxon>Ditrysia</taxon>
        <taxon>Pyraloidea</taxon>
        <taxon>Crambidae</taxon>
        <taxon>Crambinae</taxon>
        <taxon>Chilo</taxon>
    </lineage>
</organism>
<evidence type="ECO:0000256" key="1">
    <source>
        <dbReference type="SAM" id="Phobius"/>
    </source>
</evidence>
<reference evidence="2" key="1">
    <citation type="submission" date="2021-12" db="EMBL/GenBank/DDBJ databases">
        <authorList>
            <person name="King R."/>
        </authorList>
    </citation>
    <scope>NUCLEOTIDE SEQUENCE</scope>
</reference>
<keyword evidence="3" id="KW-1185">Reference proteome</keyword>
<keyword evidence="1" id="KW-0812">Transmembrane</keyword>
<dbReference type="EMBL" id="OU963903">
    <property type="protein sequence ID" value="CAH0667313.1"/>
    <property type="molecule type" value="Genomic_DNA"/>
</dbReference>
<protein>
    <submittedName>
        <fullName evidence="2">Uncharacterized protein</fullName>
    </submittedName>
</protein>
<evidence type="ECO:0000313" key="2">
    <source>
        <dbReference type="EMBL" id="CAH0667313.1"/>
    </source>
</evidence>